<organism evidence="3 4">
    <name type="scientific">Bacteroides salyersiae</name>
    <dbReference type="NCBI Taxonomy" id="291644"/>
    <lineage>
        <taxon>Bacteria</taxon>
        <taxon>Pseudomonadati</taxon>
        <taxon>Bacteroidota</taxon>
        <taxon>Bacteroidia</taxon>
        <taxon>Bacteroidales</taxon>
        <taxon>Bacteroidaceae</taxon>
        <taxon>Bacteroides</taxon>
    </lineage>
</organism>
<dbReference type="Gene3D" id="3.40.50.300">
    <property type="entry name" value="P-loop containing nucleotide triphosphate hydrolases"/>
    <property type="match status" value="1"/>
</dbReference>
<feature type="domain" description="SF4 helicase" evidence="2">
    <location>
        <begin position="313"/>
        <end position="573"/>
    </location>
</feature>
<dbReference type="InterPro" id="IPR027417">
    <property type="entry name" value="P-loop_NTPase"/>
</dbReference>
<accession>A0A7J4XJ44</accession>
<name>A0A7J4XJ44_9BACE</name>
<dbReference type="SUPFAM" id="SSF56731">
    <property type="entry name" value="DNA primase core"/>
    <property type="match status" value="1"/>
</dbReference>
<gene>
    <name evidence="3" type="ORF">F3F73_11035</name>
</gene>
<dbReference type="Proteomes" id="UP000422221">
    <property type="component" value="Unassembled WGS sequence"/>
</dbReference>
<evidence type="ECO:0000256" key="1">
    <source>
        <dbReference type="SAM" id="MobiDB-lite"/>
    </source>
</evidence>
<dbReference type="InterPro" id="IPR007694">
    <property type="entry name" value="DNA_helicase_DnaB-like_C"/>
</dbReference>
<dbReference type="EMBL" id="VWMK01000009">
    <property type="protein sequence ID" value="KAA3765550.1"/>
    <property type="molecule type" value="Genomic_DNA"/>
</dbReference>
<reference evidence="3 4" key="1">
    <citation type="journal article" date="2019" name="Nat. Med.">
        <title>A library of human gut bacterial isolates paired with longitudinal multiomics data enables mechanistic microbiome research.</title>
        <authorList>
            <person name="Poyet M."/>
            <person name="Groussin M."/>
            <person name="Gibbons S.M."/>
            <person name="Avila-Pacheco J."/>
            <person name="Jiang X."/>
            <person name="Kearney S.M."/>
            <person name="Perrotta A.R."/>
            <person name="Berdy B."/>
            <person name="Zhao S."/>
            <person name="Lieberman T.D."/>
            <person name="Swanson P.K."/>
            <person name="Smith M."/>
            <person name="Roesemann S."/>
            <person name="Alexander J.E."/>
            <person name="Rich S.A."/>
            <person name="Livny J."/>
            <person name="Vlamakis H."/>
            <person name="Clish C."/>
            <person name="Bullock K."/>
            <person name="Deik A."/>
            <person name="Scott J."/>
            <person name="Pierce K.A."/>
            <person name="Xavier R.J."/>
            <person name="Alm E.J."/>
        </authorList>
    </citation>
    <scope>NUCLEOTIDE SEQUENCE [LARGE SCALE GENOMIC DNA]</scope>
    <source>
        <strain evidence="3 4">BIOML-A10</strain>
    </source>
</reference>
<dbReference type="Gene3D" id="3.40.1360.10">
    <property type="match status" value="1"/>
</dbReference>
<dbReference type="PANTHER" id="PTHR12873">
    <property type="entry name" value="T7-LIKE MITOCHONDRIAL DNA HELICASE"/>
    <property type="match status" value="1"/>
</dbReference>
<proteinExistence type="predicted"/>
<dbReference type="InterPro" id="IPR034154">
    <property type="entry name" value="TOPRIM_DnaG/twinkle"/>
</dbReference>
<dbReference type="PROSITE" id="PS51199">
    <property type="entry name" value="SF4_HELICASE"/>
    <property type="match status" value="1"/>
</dbReference>
<dbReference type="GO" id="GO:0043139">
    <property type="term" value="F:5'-3' DNA helicase activity"/>
    <property type="evidence" value="ECO:0007669"/>
    <property type="project" value="InterPro"/>
</dbReference>
<dbReference type="Pfam" id="PF13155">
    <property type="entry name" value="Toprim_2"/>
    <property type="match status" value="1"/>
</dbReference>
<evidence type="ECO:0000313" key="4">
    <source>
        <dbReference type="Proteomes" id="UP000422221"/>
    </source>
</evidence>
<dbReference type="InterPro" id="IPR036977">
    <property type="entry name" value="DNA_primase_Znf_CHC2"/>
</dbReference>
<protein>
    <submittedName>
        <fullName evidence="3">AAA family ATPase</fullName>
    </submittedName>
</protein>
<dbReference type="GO" id="GO:0008270">
    <property type="term" value="F:zinc ion binding"/>
    <property type="evidence" value="ECO:0007669"/>
    <property type="project" value="InterPro"/>
</dbReference>
<dbReference type="GO" id="GO:0003697">
    <property type="term" value="F:single-stranded DNA binding"/>
    <property type="evidence" value="ECO:0007669"/>
    <property type="project" value="InterPro"/>
</dbReference>
<dbReference type="AlphaFoldDB" id="A0A7J4XJ44"/>
<sequence>MRNFHSFNIETSGRTGGKIKTHCPQCHDLRRNKRDKSLSVNLDTGLCHCHHCGWSAHVPDETELREREERQARKRKTASSSSSVPAHFRRPTFNPAALLLSERMERWLVEKRCIPQSVIAALRFTEQTETMPQTGQQENCLCFNYFEEGALVNVKYRSGAKHFKMVAGAELIPYNIDAIADTPECIVTEGELDAASFLATGRADAISVPSGANGNLTWLDRFVESHFENKRLIYIAVDTDAAGLKLRAELLRRFGPERCRIVTYGPECKDANEHLVKYGVESLRIALSQAEEVPLEGAFTADDLAVELRALYENGFGPGAETGWENFDSLCTLELQRLLIVTGTPGSGKSEWVDELVLRLCLRHDWPAGFFSPENIPIVYHLRKLAEKLTARRFQPGLGMTEGLYERITRYLAKHVCHILPKEDFTVDAILSKGRELVARRGIRIFVIDPLNRIEHDMRPGQTETQYLSTLLNRLSGFATRNHCLVVLVAHPRKMNRNAITGQTPRPEMYDINGSADFYNKADFGVVVERDDATGVVRIHVEKVKFKHLGHPGEAQFVYDPVSGRYLPCEEDKSPQTPPERRVRETRFDNACWLPENAEEGVLEL</sequence>
<dbReference type="SUPFAM" id="SSF52540">
    <property type="entry name" value="P-loop containing nucleoside triphosphate hydrolases"/>
    <property type="match status" value="1"/>
</dbReference>
<dbReference type="PANTHER" id="PTHR12873:SF0">
    <property type="entry name" value="TWINKLE MTDNA HELICASE"/>
    <property type="match status" value="1"/>
</dbReference>
<evidence type="ECO:0000313" key="3">
    <source>
        <dbReference type="EMBL" id="KAA3765550.1"/>
    </source>
</evidence>
<dbReference type="GO" id="GO:0006260">
    <property type="term" value="P:DNA replication"/>
    <property type="evidence" value="ECO:0007669"/>
    <property type="project" value="InterPro"/>
</dbReference>
<dbReference type="Gene3D" id="3.90.580.10">
    <property type="entry name" value="Zinc finger, CHC2-type domain"/>
    <property type="match status" value="1"/>
</dbReference>
<evidence type="ECO:0000259" key="2">
    <source>
        <dbReference type="PROSITE" id="PS51199"/>
    </source>
</evidence>
<feature type="region of interest" description="Disordered" evidence="1">
    <location>
        <begin position="63"/>
        <end position="88"/>
    </location>
</feature>
<dbReference type="InterPro" id="IPR027032">
    <property type="entry name" value="Twinkle-like"/>
</dbReference>
<dbReference type="GO" id="GO:0005524">
    <property type="term" value="F:ATP binding"/>
    <property type="evidence" value="ECO:0007669"/>
    <property type="project" value="InterPro"/>
</dbReference>
<dbReference type="Pfam" id="PF03796">
    <property type="entry name" value="DnaB_C"/>
    <property type="match status" value="1"/>
</dbReference>
<dbReference type="CDD" id="cd01029">
    <property type="entry name" value="TOPRIM_primases"/>
    <property type="match status" value="1"/>
</dbReference>
<dbReference type="RefSeq" id="WP_130058815.1">
    <property type="nucleotide sequence ID" value="NZ_JBCODD010000012.1"/>
</dbReference>
<comment type="caution">
    <text evidence="3">The sequence shown here is derived from an EMBL/GenBank/DDBJ whole genome shotgun (WGS) entry which is preliminary data.</text>
</comment>